<evidence type="ECO:0000256" key="2">
    <source>
        <dbReference type="ARBA" id="ARBA00022487"/>
    </source>
</evidence>
<dbReference type="AlphaFoldDB" id="A0AAN5DIP9"/>
<dbReference type="Gene3D" id="3.40.50.1820">
    <property type="entry name" value="alpha/beta hydrolase"/>
    <property type="match status" value="1"/>
</dbReference>
<dbReference type="EMBL" id="BTRK01000006">
    <property type="protein sequence ID" value="GMR62964.1"/>
    <property type="molecule type" value="Genomic_DNA"/>
</dbReference>
<evidence type="ECO:0000313" key="6">
    <source>
        <dbReference type="EMBL" id="GMR62964.1"/>
    </source>
</evidence>
<feature type="domain" description="Carboxylesterase type B" evidence="5">
    <location>
        <begin position="20"/>
        <end position="281"/>
    </location>
</feature>
<feature type="non-terminal residue" evidence="6">
    <location>
        <position position="1"/>
    </location>
</feature>
<keyword evidence="7" id="KW-1185">Reference proteome</keyword>
<feature type="signal peptide" evidence="4">
    <location>
        <begin position="1"/>
        <end position="16"/>
    </location>
</feature>
<dbReference type="PANTHER" id="PTHR45580">
    <property type="entry name" value="PROTEIN CBG05369"/>
    <property type="match status" value="1"/>
</dbReference>
<comment type="caution">
    <text evidence="6">The sequence shown here is derived from an EMBL/GenBank/DDBJ whole genome shotgun (WGS) entry which is preliminary data.</text>
</comment>
<feature type="chain" id="PRO_5042665310" description="Carboxylic ester hydrolase" evidence="4">
    <location>
        <begin position="17"/>
        <end position="330"/>
    </location>
</feature>
<accession>A0AAN5DIP9</accession>
<reference evidence="7" key="1">
    <citation type="submission" date="2022-10" db="EMBL/GenBank/DDBJ databases">
        <title>Genome assembly of Pristionchus species.</title>
        <authorList>
            <person name="Yoshida K."/>
            <person name="Sommer R.J."/>
        </authorList>
    </citation>
    <scope>NUCLEOTIDE SEQUENCE [LARGE SCALE GENOMIC DNA]</scope>
    <source>
        <strain evidence="7">RS5460</strain>
    </source>
</reference>
<gene>
    <name evidence="6" type="ORF">PMAYCL1PPCAC_33159</name>
</gene>
<dbReference type="EC" id="3.1.1.-" evidence="4"/>
<dbReference type="PROSITE" id="PS00122">
    <property type="entry name" value="CARBOXYLESTERASE_B_1"/>
    <property type="match status" value="1"/>
</dbReference>
<comment type="similarity">
    <text evidence="1 4">Belongs to the type-B carboxylesterase/lipase family.</text>
</comment>
<dbReference type="GO" id="GO:0052689">
    <property type="term" value="F:carboxylic ester hydrolase activity"/>
    <property type="evidence" value="ECO:0007669"/>
    <property type="project" value="UniProtKB-KW"/>
</dbReference>
<keyword evidence="4" id="KW-0732">Signal</keyword>
<dbReference type="InterPro" id="IPR002018">
    <property type="entry name" value="CarbesteraseB"/>
</dbReference>
<keyword evidence="3 4" id="KW-0378">Hydrolase</keyword>
<dbReference type="InterPro" id="IPR019826">
    <property type="entry name" value="Carboxylesterase_B_AS"/>
</dbReference>
<evidence type="ECO:0000259" key="5">
    <source>
        <dbReference type="Pfam" id="PF00135"/>
    </source>
</evidence>
<dbReference type="PANTHER" id="PTHR45580:SF6">
    <property type="entry name" value="CARBOXYLESTERASE TYPE B DOMAIN-CONTAINING PROTEIN"/>
    <property type="match status" value="1"/>
</dbReference>
<proteinExistence type="inferred from homology"/>
<dbReference type="Pfam" id="PF00135">
    <property type="entry name" value="COesterase"/>
    <property type="match status" value="1"/>
</dbReference>
<organism evidence="6 7">
    <name type="scientific">Pristionchus mayeri</name>
    <dbReference type="NCBI Taxonomy" id="1317129"/>
    <lineage>
        <taxon>Eukaryota</taxon>
        <taxon>Metazoa</taxon>
        <taxon>Ecdysozoa</taxon>
        <taxon>Nematoda</taxon>
        <taxon>Chromadorea</taxon>
        <taxon>Rhabditida</taxon>
        <taxon>Rhabditina</taxon>
        <taxon>Diplogasteromorpha</taxon>
        <taxon>Diplogasteroidea</taxon>
        <taxon>Neodiplogasteridae</taxon>
        <taxon>Pristionchus</taxon>
    </lineage>
</organism>
<evidence type="ECO:0000313" key="7">
    <source>
        <dbReference type="Proteomes" id="UP001328107"/>
    </source>
</evidence>
<name>A0AAN5DIP9_9BILA</name>
<dbReference type="InterPro" id="IPR029058">
    <property type="entry name" value="AB_hydrolase_fold"/>
</dbReference>
<sequence>VLLLIIALSLFHTTESSEYPVINISYGSLRGYSFTAQDGAEALIFKKIPFALAPIGDLRWRKPQPPKPWNGTIDSTFFGPACAQRSLMYDGPVTGFSEDCLHLNVYTNKKCIQSNASCAVLFIIHGGTGIFESTMKFPDETLARNFVSQDIVVVTSAYRLGAFGAMAIGDENALPANLAMHDLIAALKFTQSEISNFGGNKERITILGHSSGGEYALMLAFSPGISRPGEKRLFNGVISMSGPSFLETQEETVQRSHAVMKELGTRSKLNNQLGLIEMINCSELSSVQPSEFMGPMSRVERDRLALRWLVNCSRLQINTSSERARFQCDS</sequence>
<evidence type="ECO:0000256" key="4">
    <source>
        <dbReference type="RuleBase" id="RU361235"/>
    </source>
</evidence>
<dbReference type="Proteomes" id="UP001328107">
    <property type="component" value="Unassembled WGS sequence"/>
</dbReference>
<protein>
    <recommendedName>
        <fullName evidence="4">Carboxylic ester hydrolase</fullName>
        <ecNumber evidence="4">3.1.1.-</ecNumber>
    </recommendedName>
</protein>
<dbReference type="SUPFAM" id="SSF53474">
    <property type="entry name" value="alpha/beta-Hydrolases"/>
    <property type="match status" value="1"/>
</dbReference>
<evidence type="ECO:0000256" key="1">
    <source>
        <dbReference type="ARBA" id="ARBA00005964"/>
    </source>
</evidence>
<evidence type="ECO:0000256" key="3">
    <source>
        <dbReference type="ARBA" id="ARBA00022801"/>
    </source>
</evidence>
<keyword evidence="2" id="KW-0719">Serine esterase</keyword>